<dbReference type="OrthoDB" id="9814553at2"/>
<name>A0A1Z5ICR9_9LACO</name>
<dbReference type="AlphaFoldDB" id="A0A1Z5ICR9"/>
<proteinExistence type="predicted"/>
<dbReference type="GO" id="GO:0003700">
    <property type="term" value="F:DNA-binding transcription factor activity"/>
    <property type="evidence" value="ECO:0007669"/>
    <property type="project" value="TreeGrafter"/>
</dbReference>
<dbReference type="Pfam" id="PF01381">
    <property type="entry name" value="HTH_3"/>
    <property type="match status" value="1"/>
</dbReference>
<evidence type="ECO:0000313" key="3">
    <source>
        <dbReference type="EMBL" id="GAW99576.1"/>
    </source>
</evidence>
<feature type="domain" description="HTH cro/C1-type" evidence="2">
    <location>
        <begin position="13"/>
        <end position="68"/>
    </location>
</feature>
<dbReference type="RefSeq" id="WP_089109378.1">
    <property type="nucleotide sequence ID" value="NZ_BCMF01000007.1"/>
</dbReference>
<dbReference type="EMBL" id="BCMF01000007">
    <property type="protein sequence ID" value="GAW99576.1"/>
    <property type="molecule type" value="Genomic_DNA"/>
</dbReference>
<keyword evidence="1" id="KW-0238">DNA-binding</keyword>
<gene>
    <name evidence="3" type="primary">xre_7</name>
    <name evidence="3" type="ORF">IWT30_01546</name>
</gene>
<dbReference type="InterPro" id="IPR010982">
    <property type="entry name" value="Lambda_DNA-bd_dom_sf"/>
</dbReference>
<protein>
    <submittedName>
        <fullName evidence="3">XRE family transcriptional regulator</fullName>
    </submittedName>
</protein>
<sequence>MGVDIGNKIGERILELRLSKKMTQEQLAEKAQIDPSVISRIERGTRTNLRLNTLDKIVNALGTDYETIFSFSENTSVNKRITSKLALINDSETLQTIEKLIDLLINAKS</sequence>
<evidence type="ECO:0000259" key="2">
    <source>
        <dbReference type="PROSITE" id="PS50943"/>
    </source>
</evidence>
<dbReference type="Gene3D" id="1.10.260.40">
    <property type="entry name" value="lambda repressor-like DNA-binding domains"/>
    <property type="match status" value="1"/>
</dbReference>
<dbReference type="PROSITE" id="PS50943">
    <property type="entry name" value="HTH_CROC1"/>
    <property type="match status" value="1"/>
</dbReference>
<accession>A0A1Z5ICR9</accession>
<dbReference type="InterPro" id="IPR001387">
    <property type="entry name" value="Cro/C1-type_HTH"/>
</dbReference>
<dbReference type="GO" id="GO:0003677">
    <property type="term" value="F:DNA binding"/>
    <property type="evidence" value="ECO:0007669"/>
    <property type="project" value="UniProtKB-KW"/>
</dbReference>
<keyword evidence="4" id="KW-1185">Reference proteome</keyword>
<evidence type="ECO:0000256" key="1">
    <source>
        <dbReference type="ARBA" id="ARBA00023125"/>
    </source>
</evidence>
<dbReference type="SMART" id="SM00530">
    <property type="entry name" value="HTH_XRE"/>
    <property type="match status" value="1"/>
</dbReference>
<dbReference type="PANTHER" id="PTHR46797:SF1">
    <property type="entry name" value="METHYLPHOSPHONATE SYNTHASE"/>
    <property type="match status" value="1"/>
</dbReference>
<evidence type="ECO:0000313" key="4">
    <source>
        <dbReference type="Proteomes" id="UP000198374"/>
    </source>
</evidence>
<dbReference type="Proteomes" id="UP000198374">
    <property type="component" value="Unassembled WGS sequence"/>
</dbReference>
<dbReference type="SUPFAM" id="SSF47413">
    <property type="entry name" value="lambda repressor-like DNA-binding domains"/>
    <property type="match status" value="1"/>
</dbReference>
<dbReference type="InterPro" id="IPR050807">
    <property type="entry name" value="TransReg_Diox_bact_type"/>
</dbReference>
<comment type="caution">
    <text evidence="3">The sequence shown here is derived from an EMBL/GenBank/DDBJ whole genome shotgun (WGS) entry which is preliminary data.</text>
</comment>
<organism evidence="3 4">
    <name type="scientific">Secundilactobacillus mixtipabuli</name>
    <dbReference type="NCBI Taxonomy" id="1435342"/>
    <lineage>
        <taxon>Bacteria</taxon>
        <taxon>Bacillati</taxon>
        <taxon>Bacillota</taxon>
        <taxon>Bacilli</taxon>
        <taxon>Lactobacillales</taxon>
        <taxon>Lactobacillaceae</taxon>
        <taxon>Secundilactobacillus</taxon>
    </lineage>
</organism>
<dbReference type="GO" id="GO:0005829">
    <property type="term" value="C:cytosol"/>
    <property type="evidence" value="ECO:0007669"/>
    <property type="project" value="TreeGrafter"/>
</dbReference>
<reference evidence="3 4" key="1">
    <citation type="submission" date="2015-11" db="EMBL/GenBank/DDBJ databases">
        <title>Draft genome sequences of new species of the genus Lactobacillus isolated from orchardgrass silage.</title>
        <authorList>
            <person name="Tohno M."/>
            <person name="Tanizawa Y."/>
            <person name="Arita M."/>
        </authorList>
    </citation>
    <scope>NUCLEOTIDE SEQUENCE [LARGE SCALE GENOMIC DNA]</scope>
    <source>
        <strain evidence="3 4">IWT30</strain>
    </source>
</reference>
<dbReference type="PANTHER" id="PTHR46797">
    <property type="entry name" value="HTH-TYPE TRANSCRIPTIONAL REGULATOR"/>
    <property type="match status" value="1"/>
</dbReference>
<dbReference type="CDD" id="cd00093">
    <property type="entry name" value="HTH_XRE"/>
    <property type="match status" value="1"/>
</dbReference>